<feature type="transmembrane region" description="Helical" evidence="1">
    <location>
        <begin position="50"/>
        <end position="73"/>
    </location>
</feature>
<dbReference type="Proteomes" id="UP001501752">
    <property type="component" value="Unassembled WGS sequence"/>
</dbReference>
<name>A0ABP9D736_9ACTN</name>
<protein>
    <submittedName>
        <fullName evidence="2">Uncharacterized protein</fullName>
    </submittedName>
</protein>
<organism evidence="2 3">
    <name type="scientific">Kitasatospora terrestris</name>
    <dbReference type="NCBI Taxonomy" id="258051"/>
    <lineage>
        <taxon>Bacteria</taxon>
        <taxon>Bacillati</taxon>
        <taxon>Actinomycetota</taxon>
        <taxon>Actinomycetes</taxon>
        <taxon>Kitasatosporales</taxon>
        <taxon>Streptomycetaceae</taxon>
        <taxon>Kitasatospora</taxon>
    </lineage>
</organism>
<dbReference type="EMBL" id="BAABIS010000001">
    <property type="protein sequence ID" value="GAA4830469.1"/>
    <property type="molecule type" value="Genomic_DNA"/>
</dbReference>
<keyword evidence="1" id="KW-1133">Transmembrane helix</keyword>
<gene>
    <name evidence="2" type="ORF">GCM10023235_00550</name>
</gene>
<proteinExistence type="predicted"/>
<keyword evidence="1" id="KW-0472">Membrane</keyword>
<reference evidence="3" key="1">
    <citation type="journal article" date="2019" name="Int. J. Syst. Evol. Microbiol.">
        <title>The Global Catalogue of Microorganisms (GCM) 10K type strain sequencing project: providing services to taxonomists for standard genome sequencing and annotation.</title>
        <authorList>
            <consortium name="The Broad Institute Genomics Platform"/>
            <consortium name="The Broad Institute Genome Sequencing Center for Infectious Disease"/>
            <person name="Wu L."/>
            <person name="Ma J."/>
        </authorList>
    </citation>
    <scope>NUCLEOTIDE SEQUENCE [LARGE SCALE GENOMIC DNA]</scope>
    <source>
        <strain evidence="3">JCM 13006</strain>
    </source>
</reference>
<comment type="caution">
    <text evidence="2">The sequence shown here is derived from an EMBL/GenBank/DDBJ whole genome shotgun (WGS) entry which is preliminary data.</text>
</comment>
<evidence type="ECO:0000313" key="2">
    <source>
        <dbReference type="EMBL" id="GAA4830469.1"/>
    </source>
</evidence>
<keyword evidence="1" id="KW-0812">Transmembrane</keyword>
<keyword evidence="3" id="KW-1185">Reference proteome</keyword>
<feature type="transmembrane region" description="Helical" evidence="1">
    <location>
        <begin position="23"/>
        <end position="44"/>
    </location>
</feature>
<evidence type="ECO:0000313" key="3">
    <source>
        <dbReference type="Proteomes" id="UP001501752"/>
    </source>
</evidence>
<evidence type="ECO:0000256" key="1">
    <source>
        <dbReference type="SAM" id="Phobius"/>
    </source>
</evidence>
<accession>A0ABP9D736</accession>
<sequence>MHLAWAWGLEGFGMGELRGGYRVVFFVALGLCGADLLCMATTWLPGEWTVPTWLVVGLFLAIFPVLLVAVFGGQGGARLLGPKKSSHLASLRWQMRAAAMVAKAAKWVPLRS</sequence>